<dbReference type="RefSeq" id="WP_110360223.1">
    <property type="nucleotide sequence ID" value="NZ_QFLI01000003.1"/>
</dbReference>
<comment type="caution">
    <text evidence="2">The sequence shown here is derived from an EMBL/GenBank/DDBJ whole genome shotgun (WGS) entry which is preliminary data.</text>
</comment>
<dbReference type="InterPro" id="IPR036890">
    <property type="entry name" value="HATPase_C_sf"/>
</dbReference>
<dbReference type="OrthoDB" id="8765545at2"/>
<organism evidence="2 3">
    <name type="scientific">Marinifilum breve</name>
    <dbReference type="NCBI Taxonomy" id="2184082"/>
    <lineage>
        <taxon>Bacteria</taxon>
        <taxon>Pseudomonadati</taxon>
        <taxon>Bacteroidota</taxon>
        <taxon>Bacteroidia</taxon>
        <taxon>Marinilabiliales</taxon>
        <taxon>Marinifilaceae</taxon>
    </lineage>
</organism>
<name>A0A2V3ZYR1_9BACT</name>
<dbReference type="Pfam" id="PF13589">
    <property type="entry name" value="HATPase_c_3"/>
    <property type="match status" value="1"/>
</dbReference>
<keyword evidence="3" id="KW-1185">Reference proteome</keyword>
<dbReference type="EMBL" id="QFLI01000003">
    <property type="protein sequence ID" value="PXY01411.1"/>
    <property type="molecule type" value="Genomic_DNA"/>
</dbReference>
<evidence type="ECO:0000313" key="2">
    <source>
        <dbReference type="EMBL" id="PXY01411.1"/>
    </source>
</evidence>
<gene>
    <name evidence="2" type="ORF">DF185_07965</name>
</gene>
<keyword evidence="2" id="KW-0067">ATP-binding</keyword>
<evidence type="ECO:0000259" key="1">
    <source>
        <dbReference type="Pfam" id="PF15787"/>
    </source>
</evidence>
<dbReference type="Proteomes" id="UP000248079">
    <property type="component" value="Unassembled WGS sequence"/>
</dbReference>
<keyword evidence="2" id="KW-0547">Nucleotide-binding</keyword>
<evidence type="ECO:0000313" key="3">
    <source>
        <dbReference type="Proteomes" id="UP000248079"/>
    </source>
</evidence>
<dbReference type="Gene3D" id="3.30.565.10">
    <property type="entry name" value="Histidine kinase-like ATPase, C-terminal domain"/>
    <property type="match status" value="1"/>
</dbReference>
<dbReference type="SUPFAM" id="SSF55874">
    <property type="entry name" value="ATPase domain of HSP90 chaperone/DNA topoisomerase II/histidine kinase"/>
    <property type="match status" value="1"/>
</dbReference>
<proteinExistence type="predicted"/>
<protein>
    <submittedName>
        <fullName evidence="2">ATP-binding protein</fullName>
    </submittedName>
</protein>
<sequence length="673" mass="79285">MMKKHTAQITTKSIEQSGLPSDFKKAIAEYIWNGFDAKATNIELKYDANELGYLNSFSITDDGNGINLESIDETFGHFMDSKKSTTFEHDGFVKGKKGKGRYSFANFCDEAIWHTTSKENNSEYIQYEIIIKKETLEDFHTSQSRIAPVKKTGTTVSFKSFHSLTSDLLESDIFLDFLASEFGWFLFLNKESNYKIKINNKELDYWSIIGDFKEFDNTFNDHSFRISFIRWKKKIGDKYYNYFLNQDKKEVERKHTSFNNKAIDFHHSVYIVSDYFENFAFTQTDNPTLGLEKKNQSDDTFKQLNIFLKLLINEAEKSFIREEQADKLIEDYNSKNIFPPFKNNTYEQIRKKDLENVVKEIYCTHPVIFQKLRKPQSKTLVGFLNLLLDTEQRENILDILENIIELSDEERVNLSNALKKTKLTSITALVQLLQNRFEVVNVLKKLVFELEKFTNERDHIQKVIENNYWLFGEQYHIVSADQNFETALNNYLDFTETDKKHKEKLTSKNRLKRPDIFIARQIEVPDSSSDELTIEENIIVELKRPSVVIGKKQFDQIEDYIRFIIKEPKFNSELRRWKLILIGKEVDDWIKDRYDSNKNKGKRFLIEAVKNYEIFAMTWDDLFKIFDIRHKHLISKLEFKSSIIEDLEGKGVIAKSDQPNELLNQLDSTQTKN</sequence>
<dbReference type="GO" id="GO:0005524">
    <property type="term" value="F:ATP binding"/>
    <property type="evidence" value="ECO:0007669"/>
    <property type="project" value="UniProtKB-KW"/>
</dbReference>
<accession>A0A2V3ZYR1</accession>
<feature type="domain" description="DUF4704" evidence="1">
    <location>
        <begin position="378"/>
        <end position="542"/>
    </location>
</feature>
<reference evidence="2 3" key="1">
    <citation type="submission" date="2018-05" db="EMBL/GenBank/DDBJ databases">
        <title>Marinifilum breve JC075T sp. nov., a marine bacterium isolated from Yongle Blue Hole in the South China Sea.</title>
        <authorList>
            <person name="Fu T."/>
        </authorList>
    </citation>
    <scope>NUCLEOTIDE SEQUENCE [LARGE SCALE GENOMIC DNA]</scope>
    <source>
        <strain evidence="2 3">JC075</strain>
    </source>
</reference>
<dbReference type="Pfam" id="PF15787">
    <property type="entry name" value="DUF4704"/>
    <property type="match status" value="1"/>
</dbReference>
<dbReference type="AlphaFoldDB" id="A0A2V3ZYR1"/>
<dbReference type="InterPro" id="IPR031570">
    <property type="entry name" value="NBEA/BDCP_DUF4704"/>
</dbReference>